<dbReference type="SUPFAM" id="SSF46689">
    <property type="entry name" value="Homeodomain-like"/>
    <property type="match status" value="1"/>
</dbReference>
<dbReference type="InterPro" id="IPR050109">
    <property type="entry name" value="HTH-type_TetR-like_transc_reg"/>
</dbReference>
<dbReference type="InterPro" id="IPR036271">
    <property type="entry name" value="Tet_transcr_reg_TetR-rel_C_sf"/>
</dbReference>
<accession>A0ABU9E400</accession>
<keyword evidence="1" id="KW-0805">Transcription regulation</keyword>
<dbReference type="SUPFAM" id="SSF101447">
    <property type="entry name" value="Formin homology 2 domain (FH2 domain)"/>
    <property type="match status" value="1"/>
</dbReference>
<name>A0ABU9E400_9BACT</name>
<dbReference type="InterPro" id="IPR009057">
    <property type="entry name" value="Homeodomain-like_sf"/>
</dbReference>
<reference evidence="6 7" key="1">
    <citation type="submission" date="2024-02" db="EMBL/GenBank/DDBJ databases">
        <title>A novel Gemmatimonadota bacterium.</title>
        <authorList>
            <person name="Du Z.-J."/>
            <person name="Ye Y.-Q."/>
        </authorList>
    </citation>
    <scope>NUCLEOTIDE SEQUENCE [LARGE SCALE GENOMIC DNA]</scope>
    <source>
        <strain evidence="6 7">DH-20</strain>
    </source>
</reference>
<feature type="compositionally biased region" description="Gly residues" evidence="4">
    <location>
        <begin position="33"/>
        <end position="43"/>
    </location>
</feature>
<feature type="region of interest" description="Disordered" evidence="4">
    <location>
        <begin position="1"/>
        <end position="54"/>
    </location>
</feature>
<evidence type="ECO:0000256" key="3">
    <source>
        <dbReference type="ARBA" id="ARBA00023163"/>
    </source>
</evidence>
<comment type="caution">
    <text evidence="6">The sequence shown here is derived from an EMBL/GenBank/DDBJ whole genome shotgun (WGS) entry which is preliminary data.</text>
</comment>
<dbReference type="InterPro" id="IPR001647">
    <property type="entry name" value="HTH_TetR"/>
</dbReference>
<dbReference type="Pfam" id="PF00440">
    <property type="entry name" value="TetR_N"/>
    <property type="match status" value="1"/>
</dbReference>
<evidence type="ECO:0000313" key="7">
    <source>
        <dbReference type="Proteomes" id="UP001484239"/>
    </source>
</evidence>
<dbReference type="Gene3D" id="1.10.357.10">
    <property type="entry name" value="Tetracycline Repressor, domain 2"/>
    <property type="match status" value="1"/>
</dbReference>
<evidence type="ECO:0000256" key="4">
    <source>
        <dbReference type="SAM" id="MobiDB-lite"/>
    </source>
</evidence>
<evidence type="ECO:0000256" key="1">
    <source>
        <dbReference type="ARBA" id="ARBA00023015"/>
    </source>
</evidence>
<dbReference type="PANTHER" id="PTHR30055:SF234">
    <property type="entry name" value="HTH-TYPE TRANSCRIPTIONAL REGULATOR BETI"/>
    <property type="match status" value="1"/>
</dbReference>
<keyword evidence="7" id="KW-1185">Reference proteome</keyword>
<dbReference type="Proteomes" id="UP001484239">
    <property type="component" value="Unassembled WGS sequence"/>
</dbReference>
<evidence type="ECO:0000313" key="6">
    <source>
        <dbReference type="EMBL" id="MEK9499453.1"/>
    </source>
</evidence>
<protein>
    <submittedName>
        <fullName evidence="6">TetR/AcrR family transcriptional regulator</fullName>
    </submittedName>
</protein>
<dbReference type="SUPFAM" id="SSF48498">
    <property type="entry name" value="Tetracyclin repressor-like, C-terminal domain"/>
    <property type="match status" value="1"/>
</dbReference>
<feature type="compositionally biased region" description="Pro residues" evidence="4">
    <location>
        <begin position="1"/>
        <end position="18"/>
    </location>
</feature>
<keyword evidence="3" id="KW-0804">Transcription</keyword>
<evidence type="ECO:0000256" key="2">
    <source>
        <dbReference type="ARBA" id="ARBA00023125"/>
    </source>
</evidence>
<organism evidence="6 7">
    <name type="scientific">Gaopeijia maritima</name>
    <dbReference type="NCBI Taxonomy" id="3119007"/>
    <lineage>
        <taxon>Bacteria</taxon>
        <taxon>Pseudomonadati</taxon>
        <taxon>Gemmatimonadota</taxon>
        <taxon>Longimicrobiia</taxon>
        <taxon>Gaopeijiales</taxon>
        <taxon>Gaopeijiaceae</taxon>
        <taxon>Gaopeijia</taxon>
    </lineage>
</organism>
<gene>
    <name evidence="6" type="ORF">WI372_00485</name>
</gene>
<dbReference type="EMBL" id="JBBHLI010000001">
    <property type="protein sequence ID" value="MEK9499453.1"/>
    <property type="molecule type" value="Genomic_DNA"/>
</dbReference>
<keyword evidence="2" id="KW-0238">DNA-binding</keyword>
<feature type="domain" description="HTH tetR-type" evidence="5">
    <location>
        <begin position="83"/>
        <end position="117"/>
    </location>
</feature>
<evidence type="ECO:0000259" key="5">
    <source>
        <dbReference type="Pfam" id="PF00440"/>
    </source>
</evidence>
<feature type="compositionally biased region" description="Low complexity" evidence="4">
    <location>
        <begin position="22"/>
        <end position="32"/>
    </location>
</feature>
<sequence>MTPPPPPPPAPPPPPPPGSGSGSSSGSSSSSGSGSGRGSGGRSGRAKTGLPDDGPLAEITNFRFSPISDSNVLFAFDRAVLVHGPARLTLRHIAEECRLSPPTLLQRFGSKKALHEASARRRARREKKPFRDEGGDPLAIVLRGFQLRASWLTDPTHAAHMIALHHLELADPVLGPIVREGARQRRRALRSLLDRALAEERLLPDTATGRLAHALEAAYRGALTGWVTFQTRSAGRWIGREVRRTLAPHRS</sequence>
<dbReference type="RefSeq" id="WP_405286156.1">
    <property type="nucleotide sequence ID" value="NZ_JBBHLI010000001.1"/>
</dbReference>
<proteinExistence type="predicted"/>
<dbReference type="PANTHER" id="PTHR30055">
    <property type="entry name" value="HTH-TYPE TRANSCRIPTIONAL REGULATOR RUTR"/>
    <property type="match status" value="1"/>
</dbReference>